<evidence type="ECO:0000256" key="7">
    <source>
        <dbReference type="ARBA" id="ARBA00022753"/>
    </source>
</evidence>
<gene>
    <name evidence="8" type="ORF">LSAA_5033</name>
</gene>
<dbReference type="InterPro" id="IPR010439">
    <property type="entry name" value="MUN_dom"/>
</dbReference>
<dbReference type="GO" id="GO:0006887">
    <property type="term" value="P:exocytosis"/>
    <property type="evidence" value="ECO:0007669"/>
    <property type="project" value="UniProtKB-KW"/>
</dbReference>
<dbReference type="InterPro" id="IPR052095">
    <property type="entry name" value="UNC-13_domain"/>
</dbReference>
<keyword evidence="5" id="KW-0268">Exocytosis</keyword>
<accession>A0A7R8CR62</accession>
<dbReference type="Gene3D" id="1.10.357.50">
    <property type="match status" value="1"/>
</dbReference>
<protein>
    <submittedName>
        <fullName evidence="8">BAIAP3</fullName>
    </submittedName>
</protein>
<evidence type="ECO:0000256" key="4">
    <source>
        <dbReference type="ARBA" id="ARBA00005823"/>
    </source>
</evidence>
<evidence type="ECO:0000313" key="8">
    <source>
        <dbReference type="EMBL" id="CAF2851979.1"/>
    </source>
</evidence>
<dbReference type="Pfam" id="PF00168">
    <property type="entry name" value="C2"/>
    <property type="match status" value="2"/>
</dbReference>
<dbReference type="SUPFAM" id="SSF49562">
    <property type="entry name" value="C2 domain (Calcium/lipid-binding domain, CaLB)"/>
    <property type="match status" value="2"/>
</dbReference>
<keyword evidence="6" id="KW-0963">Cytoplasm</keyword>
<dbReference type="InterPro" id="IPR035892">
    <property type="entry name" value="C2_domain_sf"/>
</dbReference>
<dbReference type="Gene3D" id="2.60.40.150">
    <property type="entry name" value="C2 domain"/>
    <property type="match status" value="2"/>
</dbReference>
<evidence type="ECO:0000256" key="3">
    <source>
        <dbReference type="ARBA" id="ARBA00004603"/>
    </source>
</evidence>
<evidence type="ECO:0000313" key="9">
    <source>
        <dbReference type="Proteomes" id="UP000675881"/>
    </source>
</evidence>
<dbReference type="GO" id="GO:0099503">
    <property type="term" value="C:secretory vesicle"/>
    <property type="evidence" value="ECO:0007669"/>
    <property type="project" value="TreeGrafter"/>
</dbReference>
<dbReference type="Pfam" id="PF06292">
    <property type="entry name" value="MUN"/>
    <property type="match status" value="1"/>
</dbReference>
<dbReference type="PROSITE" id="PS50004">
    <property type="entry name" value="C2"/>
    <property type="match status" value="2"/>
</dbReference>
<comment type="subcellular location">
    <subcellularLocation>
        <location evidence="2">Cytoplasm</location>
    </subcellularLocation>
    <subcellularLocation>
        <location evidence="3">Late endosome</location>
    </subcellularLocation>
    <subcellularLocation>
        <location evidence="1">Recycling endosome</location>
    </subcellularLocation>
</comment>
<organism evidence="8 9">
    <name type="scientific">Lepeophtheirus salmonis</name>
    <name type="common">Salmon louse</name>
    <name type="synonym">Caligus salmonis</name>
    <dbReference type="NCBI Taxonomy" id="72036"/>
    <lineage>
        <taxon>Eukaryota</taxon>
        <taxon>Metazoa</taxon>
        <taxon>Ecdysozoa</taxon>
        <taxon>Arthropoda</taxon>
        <taxon>Crustacea</taxon>
        <taxon>Multicrustacea</taxon>
        <taxon>Hexanauplia</taxon>
        <taxon>Copepoda</taxon>
        <taxon>Siphonostomatoida</taxon>
        <taxon>Caligidae</taxon>
        <taxon>Lepeophtheirus</taxon>
    </lineage>
</organism>
<dbReference type="PANTHER" id="PTHR45999:SF2">
    <property type="entry name" value="PROTEIN UNC-13 HOMOLOG 4B"/>
    <property type="match status" value="1"/>
</dbReference>
<evidence type="ECO:0000256" key="5">
    <source>
        <dbReference type="ARBA" id="ARBA00022483"/>
    </source>
</evidence>
<dbReference type="OrthoDB" id="6375485at2759"/>
<proteinExistence type="inferred from homology"/>
<dbReference type="InterPro" id="IPR000008">
    <property type="entry name" value="C2_dom"/>
</dbReference>
<evidence type="ECO:0000256" key="6">
    <source>
        <dbReference type="ARBA" id="ARBA00022490"/>
    </source>
</evidence>
<dbReference type="AlphaFoldDB" id="A0A7R8CR62"/>
<evidence type="ECO:0000256" key="1">
    <source>
        <dbReference type="ARBA" id="ARBA00004172"/>
    </source>
</evidence>
<sequence>MKRVGLKTVFRTDLGGGENEDNKSNILSGSAAPLLPKSFTSFFSQRGAKGLIQKRKEMMKAANGDIMDEKDDDICVKKSQMNSAVQPVIPTPPKKIITLDELYIEILYTIQNMVGCDTDPKDEIKLIKYLQEAFHYDTQTHEHLKQQAIMREEPVLKANLDIKEAKSLLGKDLSGTTKTLDPKWEEEFNLDIENIDIDTIRIDVWNFKDPYENVLIGSVEFPIRNVPSSGIHRWFKLEKPDAKSKKFRGQIHVSLTISTNKATDQTAQEHRHLLKILFAHELKTNLPEPFTWNGSFSEESQDEKLNYALKNDLLEPEEESRFYEVASVFVCHGLEFIKKHRRYIANDAKYVIQVEHIVKCLSLLYAEASKAESEDNTRYIGDIPQLVYVAVEESIQDWYAFIQKEMPMDNNRALKIKTLISLVHILTTSDLKESCMQLHSLFKDTLEIDYIKIAYKVYEEKIIKLCSPLVEETCGQLKPLIFSEDDGESEYINDTLNLGTNLFELYLALQRFVTFGDEIYTKEKRLSPLRNSHIWFQKDSLEPVDDLVKHSSSAVDIRTVLTQIKTFWKQLNWPDVEASYTYISKILDDVCRTTIFYADQMCKRVETVSKACDKGEFIVTPELCLSINNIDYVLQYIQPYVSELGMEETIDKLHVLDGEEVANSCRRTLKTLVQNATENVENKILQVLDNVGEKMAPVIQRFLVDGCTLVAYAGTNKDTLISYLDANLILLKDKLTVANFERVLSVIWESSAHSLNDTIQLSIERKKPPQYFQLLLDTLKSTHSDLIACYMNERYKEQNRTKEFSALGSITVRLQMLPEHLRVEILNARHLKPPNPVGRFQHSSGSKYIPPTIRRRRMKSLAHLSRSQRNLHWVKSKFKSLKDNIHEKGVQMHSSHNDGLCDPYVCIRLIPGNKFVGCPKLKTKVQRQTLFPLFDETFDFDSVLPNSSTYRMNEAYLLLTIKDRAWIGHGIFVGEALVPLSDI</sequence>
<dbReference type="SMART" id="SM00239">
    <property type="entry name" value="C2"/>
    <property type="match status" value="2"/>
</dbReference>
<dbReference type="GO" id="GO:0005770">
    <property type="term" value="C:late endosome"/>
    <property type="evidence" value="ECO:0007669"/>
    <property type="project" value="UniProtKB-SubCell"/>
</dbReference>
<evidence type="ECO:0000256" key="2">
    <source>
        <dbReference type="ARBA" id="ARBA00004496"/>
    </source>
</evidence>
<dbReference type="InterPro" id="IPR014770">
    <property type="entry name" value="Munc13_1"/>
</dbReference>
<dbReference type="PANTHER" id="PTHR45999">
    <property type="entry name" value="UNC-13-4A, ISOFORM B"/>
    <property type="match status" value="1"/>
</dbReference>
<dbReference type="GO" id="GO:0055037">
    <property type="term" value="C:recycling endosome"/>
    <property type="evidence" value="ECO:0007669"/>
    <property type="project" value="UniProtKB-SubCell"/>
</dbReference>
<dbReference type="EMBL" id="HG994593">
    <property type="protein sequence ID" value="CAF2851979.1"/>
    <property type="molecule type" value="Genomic_DNA"/>
</dbReference>
<reference evidence="8" key="1">
    <citation type="submission" date="2021-02" db="EMBL/GenBank/DDBJ databases">
        <authorList>
            <person name="Bekaert M."/>
        </authorList>
    </citation>
    <scope>NUCLEOTIDE SEQUENCE</scope>
    <source>
        <strain evidence="8">IoA-00</strain>
    </source>
</reference>
<name>A0A7R8CR62_LEPSM</name>
<keyword evidence="7" id="KW-0967">Endosome</keyword>
<dbReference type="PROSITE" id="PS51259">
    <property type="entry name" value="MHD2"/>
    <property type="match status" value="1"/>
</dbReference>
<dbReference type="PROSITE" id="PS51258">
    <property type="entry name" value="MHD1"/>
    <property type="match status" value="1"/>
</dbReference>
<keyword evidence="9" id="KW-1185">Reference proteome</keyword>
<dbReference type="InterPro" id="IPR014772">
    <property type="entry name" value="Munc13_dom-2"/>
</dbReference>
<dbReference type="Proteomes" id="UP000675881">
    <property type="component" value="Chromosome 14"/>
</dbReference>
<comment type="similarity">
    <text evidence="4">Belongs to the unc-13 family.</text>
</comment>